<dbReference type="GO" id="GO:0050859">
    <property type="term" value="P:negative regulation of B cell receptor signaling pathway"/>
    <property type="evidence" value="ECO:0007669"/>
    <property type="project" value="TreeGrafter"/>
</dbReference>
<reference evidence="17" key="1">
    <citation type="submission" date="2025-08" db="UniProtKB">
        <authorList>
            <consortium name="RefSeq"/>
        </authorList>
    </citation>
    <scope>IDENTIFICATION</scope>
    <source>
        <tissue evidence="17">Blood</tissue>
    </source>
</reference>
<dbReference type="InterPro" id="IPR013783">
    <property type="entry name" value="Ig-like_fold"/>
</dbReference>
<proteinExistence type="predicted"/>
<evidence type="ECO:0000256" key="1">
    <source>
        <dbReference type="ARBA" id="ARBA00004251"/>
    </source>
</evidence>
<evidence type="ECO:0000313" key="16">
    <source>
        <dbReference type="Proteomes" id="UP001652622"/>
    </source>
</evidence>
<evidence type="ECO:0000256" key="7">
    <source>
        <dbReference type="ARBA" id="ARBA00023319"/>
    </source>
</evidence>
<feature type="domain" description="Ig-like" evidence="15">
    <location>
        <begin position="510"/>
        <end position="597"/>
    </location>
</feature>
<comment type="subunit">
    <text evidence="11">Predominantly monomer of isoform CD22-beta. Also found as heterodimer of isoform CD22-beta and a shorter isoform. Interacts with PTPN6/SHP-1, LYN, SYK, PIK3R1/PIK3R2 and PLCG1 upon phosphorylation. Interacts with GRB2, INPP5D and SHC1 upon phosphorylation. May form a complex with INPP5D/SHIP, GRB2 and SHC1.</text>
</comment>
<feature type="domain" description="Ig-like" evidence="15">
    <location>
        <begin position="247"/>
        <end position="330"/>
    </location>
</feature>
<evidence type="ECO:0000256" key="12">
    <source>
        <dbReference type="SAM" id="MobiDB-lite"/>
    </source>
</evidence>
<dbReference type="Pfam" id="PF13927">
    <property type="entry name" value="Ig_3"/>
    <property type="match status" value="1"/>
</dbReference>
<evidence type="ECO:0000256" key="6">
    <source>
        <dbReference type="ARBA" id="ARBA00023180"/>
    </source>
</evidence>
<evidence type="ECO:0000259" key="15">
    <source>
        <dbReference type="PROSITE" id="PS50835"/>
    </source>
</evidence>
<feature type="region of interest" description="Disordered" evidence="12">
    <location>
        <begin position="738"/>
        <end position="766"/>
    </location>
</feature>
<evidence type="ECO:0000256" key="11">
    <source>
        <dbReference type="ARBA" id="ARBA00046458"/>
    </source>
</evidence>
<accession>A0A6P9C5I8</accession>
<dbReference type="InterPro" id="IPR003598">
    <property type="entry name" value="Ig_sub2"/>
</dbReference>
<comment type="function">
    <text evidence="10">Most highly expressed siglec (sialic acid-binding immunoglobulin-like lectin) on B-cells that plays a role in various aspects of B-cell biology including differentiation, antigen presentation, and trafficking to bone marrow. Binds to alpha 2,6-linked sialic acid residues of surface molecules such as CD22 itself, CD45 and IgM in a cis configuration. Can also bind to ligands on other cells as an adhesion molecule in a trans configuration. Acts as an inhibitory coreceptor on the surface of B-cells and inhibits B-cell receptor induced signaling, characterized by inhibition of the calcium mobilization and cellular activation. Mechanistically, the immunoreceptor tyrosine-based inhibitory motif domain is phosphorylated by the Src kinase LYN, which in turn leads to the recruitment of the protein tyrosine phosphatase 1/PTPN6, leading to the negative regulation of BCR signaling. If this negative signaling from is of sufficient strength, apoptosis of the B-cell can be induced.</text>
</comment>
<dbReference type="Gene3D" id="2.60.40.10">
    <property type="entry name" value="Immunoglobulins"/>
    <property type="match status" value="7"/>
</dbReference>
<keyword evidence="16" id="KW-1185">Reference proteome</keyword>
<evidence type="ECO:0000256" key="3">
    <source>
        <dbReference type="ARBA" id="ARBA00022729"/>
    </source>
</evidence>
<keyword evidence="13" id="KW-0812">Transmembrane</keyword>
<evidence type="ECO:0000256" key="13">
    <source>
        <dbReference type="SAM" id="Phobius"/>
    </source>
</evidence>
<dbReference type="GeneID" id="117669261"/>
<dbReference type="GO" id="GO:0070062">
    <property type="term" value="C:extracellular exosome"/>
    <property type="evidence" value="ECO:0007669"/>
    <property type="project" value="TreeGrafter"/>
</dbReference>
<evidence type="ECO:0000256" key="10">
    <source>
        <dbReference type="ARBA" id="ARBA00045430"/>
    </source>
</evidence>
<dbReference type="CDD" id="cd00096">
    <property type="entry name" value="Ig"/>
    <property type="match status" value="1"/>
</dbReference>
<keyword evidence="2" id="KW-1003">Cell membrane</keyword>
<dbReference type="GO" id="GO:0005769">
    <property type="term" value="C:early endosome"/>
    <property type="evidence" value="ECO:0007669"/>
    <property type="project" value="TreeGrafter"/>
</dbReference>
<dbReference type="GO" id="GO:0055037">
    <property type="term" value="C:recycling endosome"/>
    <property type="evidence" value="ECO:0007669"/>
    <property type="project" value="TreeGrafter"/>
</dbReference>
<keyword evidence="13" id="KW-1133">Transmembrane helix</keyword>
<dbReference type="GO" id="GO:0009897">
    <property type="term" value="C:external side of plasma membrane"/>
    <property type="evidence" value="ECO:0007669"/>
    <property type="project" value="TreeGrafter"/>
</dbReference>
<dbReference type="GO" id="GO:0019903">
    <property type="term" value="F:protein phosphatase binding"/>
    <property type="evidence" value="ECO:0007669"/>
    <property type="project" value="TreeGrafter"/>
</dbReference>
<evidence type="ECO:0000256" key="4">
    <source>
        <dbReference type="ARBA" id="ARBA00022737"/>
    </source>
</evidence>
<evidence type="ECO:0000313" key="17">
    <source>
        <dbReference type="RefSeq" id="XP_034279453.1"/>
    </source>
</evidence>
<dbReference type="Pfam" id="PF13895">
    <property type="entry name" value="Ig_2"/>
    <property type="match status" value="3"/>
</dbReference>
<comment type="subcellular location">
    <subcellularLocation>
        <location evidence="1">Cell membrane</location>
        <topology evidence="1">Single-pass type I membrane protein</topology>
    </subcellularLocation>
</comment>
<evidence type="ECO:0000256" key="5">
    <source>
        <dbReference type="ARBA" id="ARBA00022889"/>
    </source>
</evidence>
<dbReference type="PROSITE" id="PS50835">
    <property type="entry name" value="IG_LIKE"/>
    <property type="match status" value="6"/>
</dbReference>
<dbReference type="SMART" id="SM00409">
    <property type="entry name" value="IG"/>
    <property type="match status" value="6"/>
</dbReference>
<feature type="signal peptide" evidence="14">
    <location>
        <begin position="1"/>
        <end position="15"/>
    </location>
</feature>
<protein>
    <recommendedName>
        <fullName evidence="8">B-cell receptor CD22</fullName>
    </recommendedName>
    <alternativeName>
        <fullName evidence="9">Sialic acid-binding Ig-like lectin 2</fullName>
    </alternativeName>
</protein>
<dbReference type="Proteomes" id="UP001652622">
    <property type="component" value="Unplaced"/>
</dbReference>
<keyword evidence="5" id="KW-0130">Cell adhesion</keyword>
<feature type="domain" description="Ig-like" evidence="15">
    <location>
        <begin position="17"/>
        <end position="117"/>
    </location>
</feature>
<dbReference type="PANTHER" id="PTHR46958:SF1">
    <property type="entry name" value="B-CELL RECEPTOR CD22"/>
    <property type="match status" value="1"/>
</dbReference>
<feature type="domain" description="Ig-like" evidence="15">
    <location>
        <begin position="600"/>
        <end position="684"/>
    </location>
</feature>
<dbReference type="InterPro" id="IPR056386">
    <property type="entry name" value="Ig_CD22"/>
</dbReference>
<sequence>MRCFLWLLFLSGSLGNPLSVTPENLSIWEGSCVTISCKIKEEHSGRPINQVSFAWYFNPSFDNDRREFSGELLYKSNQTATEVLSERSNRVKFVGDLKSENCSLKISQLRRSDTGTYGIRFYWKSGLLPKQQKWLSKVTITVRGTPSELIQTKSPQMEENNTYIVACSIPYHCLDEPIKLSIQGLEGRHLPSPKSDLLTTNIEIVKTEQTFMATWEDHEKQLTCLLKTYDGRETTKQFANLMVKYAPKGVKVNADPGGAVKEGNKLTLECTVRSSNPPGLSYQWFKDGKIWNDWLPDARREFYSLKETDSGSYSCKAKNDIGSINSGSLTIDVQYPPKVNIIMPPSPIQEKNNVVLRCSATGNPPIGGYKWYKSSTSGIITTGSELRLEAIQPENSDTYHCVVHNEIGNSNASVTLNVHYRPKDVQLFHLNHLPIKEGDQVILNCSVGSSYPSINYYIFVGSSGDTRRTPRSSLVFIALPALHTSYRCEACNSVGCTSSPSITFDVLYGPKDVRLSQEPSGLVLEGNSVHLTCSVSMANPKELSYTWYKDGQLLPLNSTEKVLFIQNVQSMDSGIYHCVSKNIITNAESPIIRLKVNYGPRNVHLTLDKKAVIEGMDVNLRCDNDAYPSVATYKWYWKGEEIFMESSKILVLRKIKVEQSGEYHCEAFNSISNKESQLITISVSYSKATLMKRTLISLGMVLAIIILLGLLIYGLKKWKKKTRSDIGSTQRTGSFFVRKAKREGLPNNNSRPNGGRTGSPLDCQNEEQDGTISYARLQFAHSGLQDRTIYSSVMQPKVGLDSSENSVIYSVVKKPSFHPKNDTKMDYENVTKKEEEELHYSSLVNLAPRSRPTNIDLETDSESEDSIQYAALKH</sequence>
<dbReference type="GO" id="GO:0033691">
    <property type="term" value="F:sialic acid binding"/>
    <property type="evidence" value="ECO:0007669"/>
    <property type="project" value="TreeGrafter"/>
</dbReference>
<dbReference type="KEGG" id="pgut:117669261"/>
<gene>
    <name evidence="17" type="primary">LOC117669261</name>
</gene>
<evidence type="ECO:0000256" key="2">
    <source>
        <dbReference type="ARBA" id="ARBA00022475"/>
    </source>
</evidence>
<keyword evidence="3 14" id="KW-0732">Signal</keyword>
<feature type="domain" description="Ig-like" evidence="15">
    <location>
        <begin position="337"/>
        <end position="417"/>
    </location>
</feature>
<evidence type="ECO:0000256" key="9">
    <source>
        <dbReference type="ARBA" id="ARBA00041781"/>
    </source>
</evidence>
<dbReference type="RefSeq" id="XP_034279453.1">
    <property type="nucleotide sequence ID" value="XM_034423562.2"/>
</dbReference>
<evidence type="ECO:0000256" key="8">
    <source>
        <dbReference type="ARBA" id="ARBA00040106"/>
    </source>
</evidence>
<feature type="domain" description="Ig-like" evidence="15">
    <location>
        <begin position="422"/>
        <end position="503"/>
    </location>
</feature>
<dbReference type="InParanoid" id="A0A6P9C5I8"/>
<dbReference type="GO" id="GO:0042113">
    <property type="term" value="P:B cell activation"/>
    <property type="evidence" value="ECO:0007669"/>
    <property type="project" value="TreeGrafter"/>
</dbReference>
<dbReference type="SMART" id="SM00408">
    <property type="entry name" value="IGc2"/>
    <property type="match status" value="5"/>
</dbReference>
<feature type="chain" id="PRO_5027867049" description="B-cell receptor CD22" evidence="14">
    <location>
        <begin position="16"/>
        <end position="874"/>
    </location>
</feature>
<keyword evidence="13" id="KW-0472">Membrane</keyword>
<dbReference type="InterPro" id="IPR036179">
    <property type="entry name" value="Ig-like_dom_sf"/>
</dbReference>
<dbReference type="InterPro" id="IPR007110">
    <property type="entry name" value="Ig-like_dom"/>
</dbReference>
<dbReference type="GO" id="GO:0042609">
    <property type="term" value="F:CD4 receptor binding"/>
    <property type="evidence" value="ECO:0007669"/>
    <property type="project" value="TreeGrafter"/>
</dbReference>
<organism evidence="16 17">
    <name type="scientific">Pantherophis guttatus</name>
    <name type="common">Corn snake</name>
    <name type="synonym">Elaphe guttata</name>
    <dbReference type="NCBI Taxonomy" id="94885"/>
    <lineage>
        <taxon>Eukaryota</taxon>
        <taxon>Metazoa</taxon>
        <taxon>Chordata</taxon>
        <taxon>Craniata</taxon>
        <taxon>Vertebrata</taxon>
        <taxon>Euteleostomi</taxon>
        <taxon>Lepidosauria</taxon>
        <taxon>Squamata</taxon>
        <taxon>Bifurcata</taxon>
        <taxon>Unidentata</taxon>
        <taxon>Episquamata</taxon>
        <taxon>Toxicofera</taxon>
        <taxon>Serpentes</taxon>
        <taxon>Colubroidea</taxon>
        <taxon>Colubridae</taxon>
        <taxon>Colubrinae</taxon>
        <taxon>Pantherophis</taxon>
    </lineage>
</organism>
<keyword evidence="4" id="KW-0677">Repeat</keyword>
<feature type="transmembrane region" description="Helical" evidence="13">
    <location>
        <begin position="695"/>
        <end position="715"/>
    </location>
</feature>
<dbReference type="PANTHER" id="PTHR46958">
    <property type="entry name" value="B-CELL RECEPTOR CD22"/>
    <property type="match status" value="1"/>
</dbReference>
<name>A0A6P9C5I8_PANGU</name>
<dbReference type="SUPFAM" id="SSF48726">
    <property type="entry name" value="Immunoglobulin"/>
    <property type="match status" value="6"/>
</dbReference>
<dbReference type="Pfam" id="PF24518">
    <property type="entry name" value="Ig_CD22"/>
    <property type="match status" value="1"/>
</dbReference>
<dbReference type="OMA" id="DWNNQDL"/>
<dbReference type="InterPro" id="IPR003599">
    <property type="entry name" value="Ig_sub"/>
</dbReference>
<dbReference type="GO" id="GO:0007155">
    <property type="term" value="P:cell adhesion"/>
    <property type="evidence" value="ECO:0007669"/>
    <property type="project" value="UniProtKB-KW"/>
</dbReference>
<evidence type="ECO:0000256" key="14">
    <source>
        <dbReference type="SAM" id="SignalP"/>
    </source>
</evidence>
<keyword evidence="6" id="KW-0325">Glycoprotein</keyword>
<dbReference type="GO" id="GO:0030888">
    <property type="term" value="P:regulation of B cell proliferation"/>
    <property type="evidence" value="ECO:0007669"/>
    <property type="project" value="TreeGrafter"/>
</dbReference>
<dbReference type="AlphaFoldDB" id="A0A6P9C5I8"/>
<keyword evidence="7" id="KW-0393">Immunoglobulin domain</keyword>